<dbReference type="RefSeq" id="WP_013274223.1">
    <property type="nucleotide sequence ID" value="NC_014376.1"/>
</dbReference>
<evidence type="ECO:0000256" key="5">
    <source>
        <dbReference type="ARBA" id="ARBA00022692"/>
    </source>
</evidence>
<sequence length="438" mass="47590">MGLQSISTAMEKYVMPVADKMGNECHLRAIRDAFMSLLPITFIGGIAAVVSSAPSVEGAGSGLTLGWAKFVADNSMIFSWINTLTLGAMSLYICIGIIHFLCKSRKVESFLPILLGVCGFIMLIAEPLSLGWDGKTAEISFMDGKGLVAAMVIAIATADLYCYMRKRELGKINLPDTVPASLSDVFASIVPGAVLMGLYILTFAVMNKLETTLPKLIYHTISPSLTAVDNLGFTIIITLLVHIFWFFGIHDAALSGVLAPIRDGNLSLNAAAHAAGQALPNIFTTPFWVYFVVIGGCGSVLALTVLLSTSKSKQLKTIGRMGIIPAFFNISEPVIFGLPLMLNPIFFIPFLSTSILNGTVAFLLMKVGFIGKSFAMLSWQMPSVLGAFFSTMDWKAPILIIVLILLDGILYFPFFKIYERKMVEMEQGEISDEDDRRS</sequence>
<keyword evidence="4 8" id="KW-0762">Sugar transport</keyword>
<evidence type="ECO:0000313" key="12">
    <source>
        <dbReference type="Proteomes" id="UP000001662"/>
    </source>
</evidence>
<proteinExistence type="predicted"/>
<feature type="transmembrane region" description="Helical" evidence="9">
    <location>
        <begin position="231"/>
        <end position="254"/>
    </location>
</feature>
<dbReference type="InterPro" id="IPR051088">
    <property type="entry name" value="PTS_Sugar-EIIC/EIIB"/>
</dbReference>
<evidence type="ECO:0000256" key="3">
    <source>
        <dbReference type="ARBA" id="ARBA00022475"/>
    </source>
</evidence>
<dbReference type="OrthoDB" id="1641940at2"/>
<evidence type="ECO:0000313" key="11">
    <source>
        <dbReference type="EMBL" id="ADL06157.1"/>
    </source>
</evidence>
<evidence type="ECO:0000256" key="6">
    <source>
        <dbReference type="ARBA" id="ARBA00022989"/>
    </source>
</evidence>
<dbReference type="InterPro" id="IPR004501">
    <property type="entry name" value="PTS_EIIC_3"/>
</dbReference>
<feature type="transmembrane region" description="Helical" evidence="9">
    <location>
        <begin position="321"/>
        <end position="340"/>
    </location>
</feature>
<dbReference type="InterPro" id="IPR003352">
    <property type="entry name" value="PTS_EIIC"/>
</dbReference>
<accession>D9RAW0</accession>
<evidence type="ECO:0000256" key="2">
    <source>
        <dbReference type="ARBA" id="ARBA00022448"/>
    </source>
</evidence>
<reference evidence="11" key="1">
    <citation type="submission" date="2010-07" db="EMBL/GenBank/DDBJ databases">
        <title>Complete sequence of Clostridium saccharolyticum WM1.</title>
        <authorList>
            <consortium name="US DOE Joint Genome Institute"/>
            <person name="Lucas S."/>
            <person name="Copeland A."/>
            <person name="Lapidus A."/>
            <person name="Cheng J.-F."/>
            <person name="Bruce D."/>
            <person name="Goodwin L."/>
            <person name="Pitluck S."/>
            <person name="Chertkov O."/>
            <person name="Detter J.C."/>
            <person name="Han C."/>
            <person name="Tapia R."/>
            <person name="Land M."/>
            <person name="Hauser L."/>
            <person name="Chang Y.-J."/>
            <person name="Jeffries C."/>
            <person name="Kyrpides N."/>
            <person name="Ivanova N."/>
            <person name="Mikhailova N."/>
            <person name="Mouttaki H."/>
            <person name="Lin L."/>
            <person name="Zhou J."/>
            <person name="Hemme C.L."/>
            <person name="Woyke T."/>
        </authorList>
    </citation>
    <scope>NUCLEOTIDE SEQUENCE [LARGE SCALE GENOMIC DNA]</scope>
    <source>
        <strain evidence="11">WM1</strain>
    </source>
</reference>
<evidence type="ECO:0000256" key="8">
    <source>
        <dbReference type="PIRNR" id="PIRNR006351"/>
    </source>
</evidence>
<keyword evidence="3 8" id="KW-1003">Cell membrane</keyword>
<organism evidence="11 12">
    <name type="scientific">Lacrimispora saccharolytica (strain ATCC 35040 / DSM 2544 / NRCC 2533 / WM1)</name>
    <name type="common">Clostridium saccharolyticum</name>
    <dbReference type="NCBI Taxonomy" id="610130"/>
    <lineage>
        <taxon>Bacteria</taxon>
        <taxon>Bacillati</taxon>
        <taxon>Bacillota</taxon>
        <taxon>Clostridia</taxon>
        <taxon>Lachnospirales</taxon>
        <taxon>Lachnospiraceae</taxon>
        <taxon>Lacrimispora</taxon>
    </lineage>
</organism>
<evidence type="ECO:0000256" key="4">
    <source>
        <dbReference type="ARBA" id="ARBA00022597"/>
    </source>
</evidence>
<comment type="subcellular location">
    <subcellularLocation>
        <location evidence="1">Cell membrane</location>
        <topology evidence="1">Multi-pass membrane protein</topology>
    </subcellularLocation>
</comment>
<dbReference type="GO" id="GO:0005886">
    <property type="term" value="C:plasma membrane"/>
    <property type="evidence" value="ECO:0007669"/>
    <property type="project" value="UniProtKB-SubCell"/>
</dbReference>
<dbReference type="Proteomes" id="UP000001662">
    <property type="component" value="Chromosome"/>
</dbReference>
<feature type="transmembrane region" description="Helical" evidence="9">
    <location>
        <begin position="185"/>
        <end position="206"/>
    </location>
</feature>
<feature type="domain" description="PTS EIIC type-3" evidence="10">
    <location>
        <begin position="10"/>
        <end position="414"/>
    </location>
</feature>
<dbReference type="AlphaFoldDB" id="D9RAW0"/>
<protein>
    <recommendedName>
        <fullName evidence="8">Permease IIC component</fullName>
    </recommendedName>
</protein>
<evidence type="ECO:0000256" key="1">
    <source>
        <dbReference type="ARBA" id="ARBA00004651"/>
    </source>
</evidence>
<evidence type="ECO:0000256" key="7">
    <source>
        <dbReference type="ARBA" id="ARBA00023136"/>
    </source>
</evidence>
<dbReference type="NCBIfam" id="TIGR00410">
    <property type="entry name" value="lacE"/>
    <property type="match status" value="1"/>
</dbReference>
<comment type="function">
    <text evidence="8">The phosphoenolpyruvate-dependent sugar phosphotransferase system (PTS), a major carbohydrate active -transport system, catalyzes the phosphorylation of incoming sugar substrates concomitant with their translocation across the cell membrane.</text>
</comment>
<feature type="transmembrane region" description="Helical" evidence="9">
    <location>
        <begin position="37"/>
        <end position="56"/>
    </location>
</feature>
<name>D9RAW0_LACSW</name>
<dbReference type="PaxDb" id="610130-Closa_3634"/>
<keyword evidence="5 9" id="KW-0812">Transmembrane</keyword>
<dbReference type="PIRSF" id="PIRSF006351">
    <property type="entry name" value="PTS_EIIC-Cellobiose"/>
    <property type="match status" value="1"/>
</dbReference>
<keyword evidence="12" id="KW-1185">Reference proteome</keyword>
<dbReference type="EMBL" id="CP002109">
    <property type="protein sequence ID" value="ADL06157.1"/>
    <property type="molecule type" value="Genomic_DNA"/>
</dbReference>
<dbReference type="STRING" id="610130.Closa_3634"/>
<feature type="transmembrane region" description="Helical" evidence="9">
    <location>
        <begin position="398"/>
        <end position="415"/>
    </location>
</feature>
<gene>
    <name evidence="11" type="ordered locus">Closa_3634</name>
</gene>
<keyword evidence="6 9" id="KW-1133">Transmembrane helix</keyword>
<keyword evidence="7 8" id="KW-0472">Membrane</keyword>
<keyword evidence="2 8" id="KW-0813">Transport</keyword>
<dbReference type="Pfam" id="PF02378">
    <property type="entry name" value="PTS_EIIC"/>
    <property type="match status" value="1"/>
</dbReference>
<dbReference type="PANTHER" id="PTHR33989">
    <property type="match status" value="1"/>
</dbReference>
<evidence type="ECO:0000259" key="10">
    <source>
        <dbReference type="PROSITE" id="PS51105"/>
    </source>
</evidence>
<dbReference type="HOGENOM" id="CLU_029688_1_0_9"/>
<evidence type="ECO:0000256" key="9">
    <source>
        <dbReference type="SAM" id="Phobius"/>
    </source>
</evidence>
<dbReference type="PROSITE" id="PS51105">
    <property type="entry name" value="PTS_EIIC_TYPE_3"/>
    <property type="match status" value="1"/>
</dbReference>
<dbReference type="GO" id="GO:1902815">
    <property type="term" value="P:N,N'-diacetylchitobiose import"/>
    <property type="evidence" value="ECO:0007669"/>
    <property type="project" value="TreeGrafter"/>
</dbReference>
<dbReference type="GO" id="GO:0009401">
    <property type="term" value="P:phosphoenolpyruvate-dependent sugar phosphotransferase system"/>
    <property type="evidence" value="ECO:0007669"/>
    <property type="project" value="InterPro"/>
</dbReference>
<dbReference type="PANTHER" id="PTHR33989:SF4">
    <property type="entry name" value="PTS SYSTEM N,N'-DIACETYLCHITOBIOSE-SPECIFIC EIIC COMPONENT"/>
    <property type="match status" value="1"/>
</dbReference>
<feature type="transmembrane region" description="Helical" evidence="9">
    <location>
        <begin position="76"/>
        <end position="98"/>
    </location>
</feature>
<dbReference type="eggNOG" id="COG1455">
    <property type="taxonomic scope" value="Bacteria"/>
</dbReference>
<dbReference type="KEGG" id="csh:Closa_3634"/>
<feature type="transmembrane region" description="Helical" evidence="9">
    <location>
        <begin position="289"/>
        <end position="309"/>
    </location>
</feature>
<dbReference type="InterPro" id="IPR004796">
    <property type="entry name" value="PTS_IIC_cello"/>
</dbReference>
<feature type="transmembrane region" description="Helical" evidence="9">
    <location>
        <begin position="110"/>
        <end position="132"/>
    </location>
</feature>
<dbReference type="GO" id="GO:0008982">
    <property type="term" value="F:protein-N(PI)-phosphohistidine-sugar phosphotransferase activity"/>
    <property type="evidence" value="ECO:0007669"/>
    <property type="project" value="UniProtKB-UniRule"/>
</dbReference>
<feature type="transmembrane region" description="Helical" evidence="9">
    <location>
        <begin position="144"/>
        <end position="164"/>
    </location>
</feature>